<dbReference type="EMBL" id="JAADYS010001063">
    <property type="protein sequence ID" value="KAF4465273.1"/>
    <property type="molecule type" value="Genomic_DNA"/>
</dbReference>
<dbReference type="AlphaFoldDB" id="A0A8H4PC21"/>
<reference evidence="1 2" key="1">
    <citation type="submission" date="2020-01" db="EMBL/GenBank/DDBJ databases">
        <title>Identification and distribution of gene clusters putatively required for synthesis of sphingolipid metabolism inhibitors in phylogenetically diverse species of the filamentous fungus Fusarium.</title>
        <authorList>
            <person name="Kim H.-S."/>
            <person name="Busman M."/>
            <person name="Brown D.W."/>
            <person name="Divon H."/>
            <person name="Uhlig S."/>
            <person name="Proctor R.H."/>
        </authorList>
    </citation>
    <scope>NUCLEOTIDE SEQUENCE [LARGE SCALE GENOMIC DNA]</scope>
    <source>
        <strain evidence="1 2">NRRL 20459</strain>
    </source>
</reference>
<evidence type="ECO:0000313" key="1">
    <source>
        <dbReference type="EMBL" id="KAF4465273.1"/>
    </source>
</evidence>
<dbReference type="Proteomes" id="UP000554235">
    <property type="component" value="Unassembled WGS sequence"/>
</dbReference>
<keyword evidence="2" id="KW-1185">Reference proteome</keyword>
<gene>
    <name evidence="1" type="ORF">FALBO_7884</name>
</gene>
<accession>A0A8H4PC21</accession>
<sequence length="128" mass="15104">MLLPNDHEDAYTVHHLFELAALSTQVATYFEYFPPDNRTTCRETFRSQVYGKRFVVGTIHHGEDHHWTSFIFDRVSAILYHYHLMGRGFKKRLRHAVLAVREMWATSGQPYSFDFFGLPLTLQPGNWR</sequence>
<dbReference type="OrthoDB" id="4923501at2759"/>
<protein>
    <submittedName>
        <fullName evidence="1">Uncharacterized protein</fullName>
    </submittedName>
</protein>
<proteinExistence type="predicted"/>
<evidence type="ECO:0000313" key="2">
    <source>
        <dbReference type="Proteomes" id="UP000554235"/>
    </source>
</evidence>
<comment type="caution">
    <text evidence="1">The sequence shown here is derived from an EMBL/GenBank/DDBJ whole genome shotgun (WGS) entry which is preliminary data.</text>
</comment>
<name>A0A8H4PC21_9HYPO</name>
<organism evidence="1 2">
    <name type="scientific">Fusarium albosuccineum</name>
    <dbReference type="NCBI Taxonomy" id="1237068"/>
    <lineage>
        <taxon>Eukaryota</taxon>
        <taxon>Fungi</taxon>
        <taxon>Dikarya</taxon>
        <taxon>Ascomycota</taxon>
        <taxon>Pezizomycotina</taxon>
        <taxon>Sordariomycetes</taxon>
        <taxon>Hypocreomycetidae</taxon>
        <taxon>Hypocreales</taxon>
        <taxon>Nectriaceae</taxon>
        <taxon>Fusarium</taxon>
        <taxon>Fusarium decemcellulare species complex</taxon>
    </lineage>
</organism>